<sequence>MGRLFLCLVVVAWWCLVAVALLSPVHGRVGLAAGEVGGDQRPAPAISSDHVAEKRGVKSSRPSWSSWPSTSRRGAEAVELRSVPAGPDPMHHHGSPRRPEHEEERIGP</sequence>
<keyword evidence="4" id="KW-1185">Reference proteome</keyword>
<accession>J3N9E9</accession>
<feature type="chain" id="PRO_5003774512" evidence="2">
    <location>
        <begin position="28"/>
        <end position="108"/>
    </location>
</feature>
<feature type="compositionally biased region" description="Low complexity" evidence="1">
    <location>
        <begin position="59"/>
        <end position="72"/>
    </location>
</feature>
<reference evidence="3" key="1">
    <citation type="journal article" date="2013" name="Nat. Commun.">
        <title>Whole-genome sequencing of Oryza brachyantha reveals mechanisms underlying Oryza genome evolution.</title>
        <authorList>
            <person name="Chen J."/>
            <person name="Huang Q."/>
            <person name="Gao D."/>
            <person name="Wang J."/>
            <person name="Lang Y."/>
            <person name="Liu T."/>
            <person name="Li B."/>
            <person name="Bai Z."/>
            <person name="Luis Goicoechea J."/>
            <person name="Liang C."/>
            <person name="Chen C."/>
            <person name="Zhang W."/>
            <person name="Sun S."/>
            <person name="Liao Y."/>
            <person name="Zhang X."/>
            <person name="Yang L."/>
            <person name="Song C."/>
            <person name="Wang M."/>
            <person name="Shi J."/>
            <person name="Liu G."/>
            <person name="Liu J."/>
            <person name="Zhou H."/>
            <person name="Zhou W."/>
            <person name="Yu Q."/>
            <person name="An N."/>
            <person name="Chen Y."/>
            <person name="Cai Q."/>
            <person name="Wang B."/>
            <person name="Liu B."/>
            <person name="Min J."/>
            <person name="Huang Y."/>
            <person name="Wu H."/>
            <person name="Li Z."/>
            <person name="Zhang Y."/>
            <person name="Yin Y."/>
            <person name="Song W."/>
            <person name="Jiang J."/>
            <person name="Jackson S.A."/>
            <person name="Wing R.A."/>
            <person name="Wang J."/>
            <person name="Chen M."/>
        </authorList>
    </citation>
    <scope>NUCLEOTIDE SEQUENCE [LARGE SCALE GENOMIC DNA]</scope>
    <source>
        <strain evidence="3">cv. IRGC 101232</strain>
    </source>
</reference>
<keyword evidence="2" id="KW-0732">Signal</keyword>
<protein>
    <submittedName>
        <fullName evidence="3">Uncharacterized protein</fullName>
    </submittedName>
</protein>
<evidence type="ECO:0000313" key="3">
    <source>
        <dbReference type="EnsemblPlants" id="OB11G24350.1"/>
    </source>
</evidence>
<dbReference type="HOGENOM" id="CLU_2201003_0_0_1"/>
<name>J3N9E9_ORYBR</name>
<feature type="compositionally biased region" description="Basic and acidic residues" evidence="1">
    <location>
        <begin position="97"/>
        <end position="108"/>
    </location>
</feature>
<evidence type="ECO:0000313" key="4">
    <source>
        <dbReference type="Proteomes" id="UP000006038"/>
    </source>
</evidence>
<dbReference type="Gramene" id="OB11G24350.1">
    <property type="protein sequence ID" value="OB11G24350.1"/>
    <property type="gene ID" value="OB11G24350"/>
</dbReference>
<proteinExistence type="predicted"/>
<feature type="region of interest" description="Disordered" evidence="1">
    <location>
        <begin position="32"/>
        <end position="108"/>
    </location>
</feature>
<gene>
    <name evidence="3" type="primary">LOC107305240</name>
</gene>
<dbReference type="Proteomes" id="UP000006038">
    <property type="component" value="Chromosome 11"/>
</dbReference>
<reference evidence="3" key="2">
    <citation type="submission" date="2013-04" db="UniProtKB">
        <authorList>
            <consortium name="EnsemblPlants"/>
        </authorList>
    </citation>
    <scope>IDENTIFICATION</scope>
</reference>
<dbReference type="STRING" id="4533.J3N9E9"/>
<dbReference type="OMA" id="VAWWCLV"/>
<evidence type="ECO:0000256" key="1">
    <source>
        <dbReference type="SAM" id="MobiDB-lite"/>
    </source>
</evidence>
<feature type="signal peptide" evidence="2">
    <location>
        <begin position="1"/>
        <end position="27"/>
    </location>
</feature>
<organism evidence="3">
    <name type="scientific">Oryza brachyantha</name>
    <name type="common">malo sina</name>
    <dbReference type="NCBI Taxonomy" id="4533"/>
    <lineage>
        <taxon>Eukaryota</taxon>
        <taxon>Viridiplantae</taxon>
        <taxon>Streptophyta</taxon>
        <taxon>Embryophyta</taxon>
        <taxon>Tracheophyta</taxon>
        <taxon>Spermatophyta</taxon>
        <taxon>Magnoliopsida</taxon>
        <taxon>Liliopsida</taxon>
        <taxon>Poales</taxon>
        <taxon>Poaceae</taxon>
        <taxon>BOP clade</taxon>
        <taxon>Oryzoideae</taxon>
        <taxon>Oryzeae</taxon>
        <taxon>Oryzinae</taxon>
        <taxon>Oryza</taxon>
    </lineage>
</organism>
<dbReference type="EnsemblPlants" id="OB11G24350.1">
    <property type="protein sequence ID" value="OB11G24350.1"/>
    <property type="gene ID" value="OB11G24350"/>
</dbReference>
<evidence type="ECO:0000256" key="2">
    <source>
        <dbReference type="SAM" id="SignalP"/>
    </source>
</evidence>
<dbReference type="AlphaFoldDB" id="J3N9E9"/>